<feature type="transmembrane region" description="Helical" evidence="1">
    <location>
        <begin position="186"/>
        <end position="204"/>
    </location>
</feature>
<accession>A0A951QU14</accession>
<name>A0A951QU14_9CYAN</name>
<keyword evidence="1" id="KW-0472">Membrane</keyword>
<evidence type="ECO:0000256" key="1">
    <source>
        <dbReference type="SAM" id="Phobius"/>
    </source>
</evidence>
<proteinExistence type="predicted"/>
<keyword evidence="1" id="KW-1133">Transmembrane helix</keyword>
<reference evidence="2" key="2">
    <citation type="journal article" date="2022" name="Microbiol. Resour. Announc.">
        <title>Metagenome Sequencing to Explore Phylogenomics of Terrestrial Cyanobacteria.</title>
        <authorList>
            <person name="Ward R.D."/>
            <person name="Stajich J.E."/>
            <person name="Johansen J.R."/>
            <person name="Huntemann M."/>
            <person name="Clum A."/>
            <person name="Foster B."/>
            <person name="Foster B."/>
            <person name="Roux S."/>
            <person name="Palaniappan K."/>
            <person name="Varghese N."/>
            <person name="Mukherjee S."/>
            <person name="Reddy T.B.K."/>
            <person name="Daum C."/>
            <person name="Copeland A."/>
            <person name="Chen I.A."/>
            <person name="Ivanova N.N."/>
            <person name="Kyrpides N.C."/>
            <person name="Shapiro N."/>
            <person name="Eloe-Fadrosh E.A."/>
            <person name="Pietrasiak N."/>
        </authorList>
    </citation>
    <scope>NUCLEOTIDE SEQUENCE</scope>
    <source>
        <strain evidence="2">GSE-NOS-MK-12-04C</strain>
    </source>
</reference>
<dbReference type="EMBL" id="JAHHGZ010000060">
    <property type="protein sequence ID" value="MBW4672021.1"/>
    <property type="molecule type" value="Genomic_DNA"/>
</dbReference>
<organism evidence="2 3">
    <name type="scientific">Cyanomargarita calcarea GSE-NOS-MK-12-04C</name>
    <dbReference type="NCBI Taxonomy" id="2839659"/>
    <lineage>
        <taxon>Bacteria</taxon>
        <taxon>Bacillati</taxon>
        <taxon>Cyanobacteriota</taxon>
        <taxon>Cyanophyceae</taxon>
        <taxon>Nostocales</taxon>
        <taxon>Cyanomargaritaceae</taxon>
        <taxon>Cyanomargarita</taxon>
    </lineage>
</organism>
<sequence>MFPQQSHGEPIRRSFLGSSILLALIVSSITINQSAEAHKVKTTEDVGATIHIEPNDNPRAGEASKAWFALTRKGGKVIPLSECKCQLAIYAEPHAVKEPALLEPALQPMTVERYKGIPGAEVTFPRPGVYQLQLRGKPASGESFKPFELKFEVTVAAGSATAAKTKQDAANLNSAGVENQNQTSPIWAIAFPALGVMGIIFFLMQRMKKSGE</sequence>
<reference evidence="2" key="1">
    <citation type="submission" date="2021-05" db="EMBL/GenBank/DDBJ databases">
        <authorList>
            <person name="Pietrasiak N."/>
            <person name="Ward R."/>
            <person name="Stajich J.E."/>
            <person name="Kurbessoian T."/>
        </authorList>
    </citation>
    <scope>NUCLEOTIDE SEQUENCE</scope>
    <source>
        <strain evidence="2">GSE-NOS-MK-12-04C</strain>
    </source>
</reference>
<keyword evidence="1" id="KW-0812">Transmembrane</keyword>
<gene>
    <name evidence="2" type="ORF">KME60_32500</name>
</gene>
<comment type="caution">
    <text evidence="2">The sequence shown here is derived from an EMBL/GenBank/DDBJ whole genome shotgun (WGS) entry which is preliminary data.</text>
</comment>
<dbReference type="AlphaFoldDB" id="A0A951QU14"/>
<dbReference type="Proteomes" id="UP000729701">
    <property type="component" value="Unassembled WGS sequence"/>
</dbReference>
<evidence type="ECO:0000313" key="2">
    <source>
        <dbReference type="EMBL" id="MBW4672021.1"/>
    </source>
</evidence>
<protein>
    <submittedName>
        <fullName evidence="2">Uncharacterized protein</fullName>
    </submittedName>
</protein>
<evidence type="ECO:0000313" key="3">
    <source>
        <dbReference type="Proteomes" id="UP000729701"/>
    </source>
</evidence>